<dbReference type="EMBL" id="JAGHQM010000907">
    <property type="protein sequence ID" value="KAH0557111.1"/>
    <property type="molecule type" value="Genomic_DNA"/>
</dbReference>
<evidence type="ECO:0000313" key="3">
    <source>
        <dbReference type="EMBL" id="KAH0557111.1"/>
    </source>
</evidence>
<sequence length="355" mass="39799">MFTLLLPLSSISAASLEGESDLPIESTMDHSAAHPESTSPLGDEQHASVEQSKLPKSKSPYDRAHKHIEGYLTGDNTVPAFSEACWKECVMISKNIGKMKVSVSEKRLIPPRYPKWTYNAFTSALVIHAIPFPLPWSFVHVLYHGFNAAQARLPASETALETIDPVVYRNYYNFGGKYEGSVKAPHFPVYFVGTDGRRKLELAVGAGFPEKHDSLVQDAKLLLEGSHEVTTVILVSIEESPACLSPLRIISDEEIKQLVLPCDHVRTKEDFGPVVYKRLVWVGRITMIWMGVWRKDPLSGLATRNWDRMDLLPYAAPPQLEFKLSDFISNPQNDIPITFNCMAKNDFKKWTGVRG</sequence>
<accession>A0A9P8RND1</accession>
<gene>
    <name evidence="3" type="ORF">GP486_005100</name>
</gene>
<feature type="region of interest" description="Disordered" evidence="1">
    <location>
        <begin position="27"/>
        <end position="61"/>
    </location>
</feature>
<protein>
    <submittedName>
        <fullName evidence="3">Uncharacterized protein</fullName>
    </submittedName>
</protein>
<dbReference type="Proteomes" id="UP000750711">
    <property type="component" value="Unassembled WGS sequence"/>
</dbReference>
<evidence type="ECO:0000256" key="1">
    <source>
        <dbReference type="SAM" id="MobiDB-lite"/>
    </source>
</evidence>
<reference evidence="3" key="1">
    <citation type="submission" date="2021-03" db="EMBL/GenBank/DDBJ databases">
        <title>Comparative genomics and phylogenomic investigation of the class Geoglossomycetes provide insights into ecological specialization and systematics.</title>
        <authorList>
            <person name="Melie T."/>
            <person name="Pirro S."/>
            <person name="Miller A.N."/>
            <person name="Quandt A."/>
        </authorList>
    </citation>
    <scope>NUCLEOTIDE SEQUENCE</scope>
    <source>
        <strain evidence="3">CAQ_001_2017</strain>
    </source>
</reference>
<keyword evidence="4" id="KW-1185">Reference proteome</keyword>
<dbReference type="AlphaFoldDB" id="A0A9P8RND1"/>
<feature type="chain" id="PRO_5040217730" evidence="2">
    <location>
        <begin position="19"/>
        <end position="355"/>
    </location>
</feature>
<feature type="signal peptide" evidence="2">
    <location>
        <begin position="1"/>
        <end position="18"/>
    </location>
</feature>
<evidence type="ECO:0000313" key="4">
    <source>
        <dbReference type="Proteomes" id="UP000750711"/>
    </source>
</evidence>
<keyword evidence="2" id="KW-0732">Signal</keyword>
<evidence type="ECO:0000256" key="2">
    <source>
        <dbReference type="SAM" id="SignalP"/>
    </source>
</evidence>
<comment type="caution">
    <text evidence="3">The sequence shown here is derived from an EMBL/GenBank/DDBJ whole genome shotgun (WGS) entry which is preliminary data.</text>
</comment>
<proteinExistence type="predicted"/>
<organism evidence="3 4">
    <name type="scientific">Trichoglossum hirsutum</name>
    <dbReference type="NCBI Taxonomy" id="265104"/>
    <lineage>
        <taxon>Eukaryota</taxon>
        <taxon>Fungi</taxon>
        <taxon>Dikarya</taxon>
        <taxon>Ascomycota</taxon>
        <taxon>Pezizomycotina</taxon>
        <taxon>Geoglossomycetes</taxon>
        <taxon>Geoglossales</taxon>
        <taxon>Geoglossaceae</taxon>
        <taxon>Trichoglossum</taxon>
    </lineage>
</organism>
<name>A0A9P8RND1_9PEZI</name>